<dbReference type="InterPro" id="IPR050797">
    <property type="entry name" value="Carb_Metab_Trans_Reg"/>
</dbReference>
<evidence type="ECO:0000256" key="1">
    <source>
        <dbReference type="ARBA" id="ARBA00023015"/>
    </source>
</evidence>
<evidence type="ECO:0000256" key="3">
    <source>
        <dbReference type="ARBA" id="ARBA00023163"/>
    </source>
</evidence>
<dbReference type="InterPro" id="IPR036864">
    <property type="entry name" value="Zn2-C6_fun-type_DNA-bd_sf"/>
</dbReference>
<evidence type="ECO:0000256" key="4">
    <source>
        <dbReference type="ARBA" id="ARBA00023242"/>
    </source>
</evidence>
<dbReference type="GO" id="GO:0003677">
    <property type="term" value="F:DNA binding"/>
    <property type="evidence" value="ECO:0007669"/>
    <property type="project" value="UniProtKB-KW"/>
</dbReference>
<keyword evidence="3" id="KW-0804">Transcription</keyword>
<dbReference type="CDD" id="cd00067">
    <property type="entry name" value="GAL4"/>
    <property type="match status" value="1"/>
</dbReference>
<feature type="domain" description="Zn(2)-C6 fungal-type" evidence="5">
    <location>
        <begin position="11"/>
        <end position="43"/>
    </location>
</feature>
<dbReference type="AlphaFoldDB" id="A0A1R3RPM8"/>
<evidence type="ECO:0000313" key="6">
    <source>
        <dbReference type="EMBL" id="OOF96447.1"/>
    </source>
</evidence>
<dbReference type="EMBL" id="KV907498">
    <property type="protein sequence ID" value="OOF96447.1"/>
    <property type="molecule type" value="Genomic_DNA"/>
</dbReference>
<keyword evidence="4" id="KW-0539">Nucleus</keyword>
<dbReference type="SUPFAM" id="SSF57701">
    <property type="entry name" value="Zn2/Cys6 DNA-binding domain"/>
    <property type="match status" value="1"/>
</dbReference>
<dbReference type="PANTHER" id="PTHR31668">
    <property type="entry name" value="GLUCOSE TRANSPORT TRANSCRIPTION REGULATOR RGT1-RELATED-RELATED"/>
    <property type="match status" value="1"/>
</dbReference>
<keyword evidence="2" id="KW-0238">DNA-binding</keyword>
<evidence type="ECO:0000256" key="2">
    <source>
        <dbReference type="ARBA" id="ARBA00023125"/>
    </source>
</evidence>
<dbReference type="SMART" id="SM00066">
    <property type="entry name" value="GAL4"/>
    <property type="match status" value="1"/>
</dbReference>
<dbReference type="GO" id="GO:0008270">
    <property type="term" value="F:zinc ion binding"/>
    <property type="evidence" value="ECO:0007669"/>
    <property type="project" value="InterPro"/>
</dbReference>
<sequence>MNHPATATRCACDRCRTRKTRCIVLDPSGTCARCLTQGAACVFSPTRRNKRQQINTESSNPCQGPDGSNQLEVFPDSTLDIFHPLSYPLPCADGSDVTLTPEMADMLGVGDCDPETTDLITHQLPPFADVPAATPQDHQSPEAWVSPQQNNFQEEEPSDALAIDVIHLLPCIQRDLHAIKIHLDAHPTQSPDGFLSSEHFGAFAGLVEKLHNLSGDFFSSKLTFPADGGGNPYPTDSSIGTSFISAITTMLEIYEVLVNRISIDSTFLNLSSSPEPGTPETEEQSLGYPFLTITSPCLSPLDIQEPDDRMQIGSFTPSWDLARWVSMNVLLYQISSSRKRLEKMQCNLLCLQSQFHLNRHLSSSSSTPLASSSSTFEGDAPVPVLTTESCVLLTQQCDHLLTRFRELDGVVMQGILWHQRNFQS</sequence>
<dbReference type="Pfam" id="PF00172">
    <property type="entry name" value="Zn_clus"/>
    <property type="match status" value="1"/>
</dbReference>
<protein>
    <recommendedName>
        <fullName evidence="5">Zn(2)-C6 fungal-type domain-containing protein</fullName>
    </recommendedName>
</protein>
<keyword evidence="1" id="KW-0805">Transcription regulation</keyword>
<dbReference type="GO" id="GO:0009893">
    <property type="term" value="P:positive regulation of metabolic process"/>
    <property type="evidence" value="ECO:0007669"/>
    <property type="project" value="UniProtKB-ARBA"/>
</dbReference>
<dbReference type="GO" id="GO:0000981">
    <property type="term" value="F:DNA-binding transcription factor activity, RNA polymerase II-specific"/>
    <property type="evidence" value="ECO:0007669"/>
    <property type="project" value="InterPro"/>
</dbReference>
<dbReference type="InterPro" id="IPR001138">
    <property type="entry name" value="Zn2Cys6_DnaBD"/>
</dbReference>
<organism evidence="6 7">
    <name type="scientific">Aspergillus carbonarius (strain ITEM 5010)</name>
    <dbReference type="NCBI Taxonomy" id="602072"/>
    <lineage>
        <taxon>Eukaryota</taxon>
        <taxon>Fungi</taxon>
        <taxon>Dikarya</taxon>
        <taxon>Ascomycota</taxon>
        <taxon>Pezizomycotina</taxon>
        <taxon>Eurotiomycetes</taxon>
        <taxon>Eurotiomycetidae</taxon>
        <taxon>Eurotiales</taxon>
        <taxon>Aspergillaceae</taxon>
        <taxon>Aspergillus</taxon>
        <taxon>Aspergillus subgen. Circumdati</taxon>
    </lineage>
</organism>
<dbReference type="Gene3D" id="4.10.240.10">
    <property type="entry name" value="Zn(2)-C6 fungal-type DNA-binding domain"/>
    <property type="match status" value="1"/>
</dbReference>
<name>A0A1R3RPM8_ASPC5</name>
<dbReference type="PROSITE" id="PS50048">
    <property type="entry name" value="ZN2_CY6_FUNGAL_2"/>
    <property type="match status" value="1"/>
</dbReference>
<evidence type="ECO:0000259" key="5">
    <source>
        <dbReference type="PROSITE" id="PS50048"/>
    </source>
</evidence>
<reference evidence="7" key="1">
    <citation type="journal article" date="2017" name="Genome Biol.">
        <title>Comparative genomics reveals high biological diversity and specific adaptations in the industrially and medically important fungal genus Aspergillus.</title>
        <authorList>
            <person name="de Vries R.P."/>
            <person name="Riley R."/>
            <person name="Wiebenga A."/>
            <person name="Aguilar-Osorio G."/>
            <person name="Amillis S."/>
            <person name="Uchima C.A."/>
            <person name="Anderluh G."/>
            <person name="Asadollahi M."/>
            <person name="Askin M."/>
            <person name="Barry K."/>
            <person name="Battaglia E."/>
            <person name="Bayram O."/>
            <person name="Benocci T."/>
            <person name="Braus-Stromeyer S.A."/>
            <person name="Caldana C."/>
            <person name="Canovas D."/>
            <person name="Cerqueira G.C."/>
            <person name="Chen F."/>
            <person name="Chen W."/>
            <person name="Choi C."/>
            <person name="Clum A."/>
            <person name="Dos Santos R.A."/>
            <person name="Damasio A.R."/>
            <person name="Diallinas G."/>
            <person name="Emri T."/>
            <person name="Fekete E."/>
            <person name="Flipphi M."/>
            <person name="Freyberg S."/>
            <person name="Gallo A."/>
            <person name="Gournas C."/>
            <person name="Habgood R."/>
            <person name="Hainaut M."/>
            <person name="Harispe M.L."/>
            <person name="Henrissat B."/>
            <person name="Hilden K.S."/>
            <person name="Hope R."/>
            <person name="Hossain A."/>
            <person name="Karabika E."/>
            <person name="Karaffa L."/>
            <person name="Karanyi Z."/>
            <person name="Krasevec N."/>
            <person name="Kuo A."/>
            <person name="Kusch H."/>
            <person name="LaButti K."/>
            <person name="Lagendijk E.L."/>
            <person name="Lapidus A."/>
            <person name="Levasseur A."/>
            <person name="Lindquist E."/>
            <person name="Lipzen A."/>
            <person name="Logrieco A.F."/>
            <person name="MacCabe A."/>
            <person name="Maekelae M.R."/>
            <person name="Malavazi I."/>
            <person name="Melin P."/>
            <person name="Meyer V."/>
            <person name="Mielnichuk N."/>
            <person name="Miskei M."/>
            <person name="Molnar A.P."/>
            <person name="Mule G."/>
            <person name="Ngan C.Y."/>
            <person name="Orejas M."/>
            <person name="Orosz E."/>
            <person name="Ouedraogo J.P."/>
            <person name="Overkamp K.M."/>
            <person name="Park H.-S."/>
            <person name="Perrone G."/>
            <person name="Piumi F."/>
            <person name="Punt P.J."/>
            <person name="Ram A.F."/>
            <person name="Ramon A."/>
            <person name="Rauscher S."/>
            <person name="Record E."/>
            <person name="Riano-Pachon D.M."/>
            <person name="Robert V."/>
            <person name="Roehrig J."/>
            <person name="Ruller R."/>
            <person name="Salamov A."/>
            <person name="Salih N.S."/>
            <person name="Samson R.A."/>
            <person name="Sandor E."/>
            <person name="Sanguinetti M."/>
            <person name="Schuetze T."/>
            <person name="Sepcic K."/>
            <person name="Shelest E."/>
            <person name="Sherlock G."/>
            <person name="Sophianopoulou V."/>
            <person name="Squina F.M."/>
            <person name="Sun H."/>
            <person name="Susca A."/>
            <person name="Todd R.B."/>
            <person name="Tsang A."/>
            <person name="Unkles S.E."/>
            <person name="van de Wiele N."/>
            <person name="van Rossen-Uffink D."/>
            <person name="Oliveira J.V."/>
            <person name="Vesth T.C."/>
            <person name="Visser J."/>
            <person name="Yu J.-H."/>
            <person name="Zhou M."/>
            <person name="Andersen M.R."/>
            <person name="Archer D.B."/>
            <person name="Baker S.E."/>
            <person name="Benoit I."/>
            <person name="Brakhage A.A."/>
            <person name="Braus G.H."/>
            <person name="Fischer R."/>
            <person name="Frisvad J.C."/>
            <person name="Goldman G.H."/>
            <person name="Houbraken J."/>
            <person name="Oakley B."/>
            <person name="Pocsi I."/>
            <person name="Scazzocchio C."/>
            <person name="Seiboth B."/>
            <person name="vanKuyk P.A."/>
            <person name="Wortman J."/>
            <person name="Dyer P.S."/>
            <person name="Grigoriev I.V."/>
        </authorList>
    </citation>
    <scope>NUCLEOTIDE SEQUENCE [LARGE SCALE GENOMIC DNA]</scope>
    <source>
        <strain evidence="7">ITEM 5010</strain>
    </source>
</reference>
<proteinExistence type="predicted"/>
<accession>A0A1R3RPM8</accession>
<dbReference type="VEuPathDB" id="FungiDB:ASPCADRAFT_506125"/>
<dbReference type="PROSITE" id="PS00463">
    <property type="entry name" value="ZN2_CY6_FUNGAL_1"/>
    <property type="match status" value="1"/>
</dbReference>
<dbReference type="Proteomes" id="UP000188318">
    <property type="component" value="Unassembled WGS sequence"/>
</dbReference>
<keyword evidence="7" id="KW-1185">Reference proteome</keyword>
<gene>
    <name evidence="6" type="ORF">ASPCADRAFT_506125</name>
</gene>
<evidence type="ECO:0000313" key="7">
    <source>
        <dbReference type="Proteomes" id="UP000188318"/>
    </source>
</evidence>
<dbReference type="OMA" id="NIECTMD"/>